<dbReference type="InterPro" id="IPR002347">
    <property type="entry name" value="SDR_fam"/>
</dbReference>
<keyword evidence="4" id="KW-1185">Reference proteome</keyword>
<evidence type="ECO:0000256" key="1">
    <source>
        <dbReference type="ARBA" id="ARBA00006484"/>
    </source>
</evidence>
<evidence type="ECO:0000256" key="2">
    <source>
        <dbReference type="ARBA" id="ARBA00023002"/>
    </source>
</evidence>
<dbReference type="InterPro" id="IPR020904">
    <property type="entry name" value="Sc_DH/Rdtase_CS"/>
</dbReference>
<dbReference type="EMBL" id="WOFH01000006">
    <property type="protein sequence ID" value="MUN38586.1"/>
    <property type="molecule type" value="Genomic_DNA"/>
</dbReference>
<dbReference type="Gene3D" id="3.40.50.720">
    <property type="entry name" value="NAD(P)-binding Rossmann-like Domain"/>
    <property type="match status" value="1"/>
</dbReference>
<dbReference type="PANTHER" id="PTHR43477">
    <property type="entry name" value="DIHYDROANTICAPSIN 7-DEHYDROGENASE"/>
    <property type="match status" value="1"/>
</dbReference>
<dbReference type="RefSeq" id="WP_156217761.1">
    <property type="nucleotide sequence ID" value="NZ_WOFH01000006.1"/>
</dbReference>
<dbReference type="AlphaFoldDB" id="A0A7K1L2W5"/>
<dbReference type="Pfam" id="PF13561">
    <property type="entry name" value="adh_short_C2"/>
    <property type="match status" value="1"/>
</dbReference>
<dbReference type="FunFam" id="3.40.50.720:FF:000084">
    <property type="entry name" value="Short-chain dehydrogenase reductase"/>
    <property type="match status" value="1"/>
</dbReference>
<dbReference type="SUPFAM" id="SSF51735">
    <property type="entry name" value="NAD(P)-binding Rossmann-fold domains"/>
    <property type="match status" value="1"/>
</dbReference>
<dbReference type="GO" id="GO:0016491">
    <property type="term" value="F:oxidoreductase activity"/>
    <property type="evidence" value="ECO:0007669"/>
    <property type="project" value="UniProtKB-KW"/>
</dbReference>
<comment type="caution">
    <text evidence="3">The sequence shown here is derived from an EMBL/GenBank/DDBJ whole genome shotgun (WGS) entry which is preliminary data.</text>
</comment>
<keyword evidence="2" id="KW-0560">Oxidoreductase</keyword>
<dbReference type="PROSITE" id="PS00061">
    <property type="entry name" value="ADH_SHORT"/>
    <property type="match status" value="1"/>
</dbReference>
<name>A0A7K1L2W5_9ACTN</name>
<dbReference type="CDD" id="cd05233">
    <property type="entry name" value="SDR_c"/>
    <property type="match status" value="1"/>
</dbReference>
<dbReference type="PANTHER" id="PTHR43477:SF1">
    <property type="entry name" value="DIHYDROANTICAPSIN 7-DEHYDROGENASE"/>
    <property type="match status" value="1"/>
</dbReference>
<reference evidence="3 4" key="1">
    <citation type="submission" date="2019-11" db="EMBL/GenBank/DDBJ databases">
        <authorList>
            <person name="Cao P."/>
        </authorList>
    </citation>
    <scope>NUCLEOTIDE SEQUENCE [LARGE SCALE GENOMIC DNA]</scope>
    <source>
        <strain evidence="3 4">NEAU-AAG5</strain>
    </source>
</reference>
<evidence type="ECO:0000313" key="3">
    <source>
        <dbReference type="EMBL" id="MUN38586.1"/>
    </source>
</evidence>
<proteinExistence type="inferred from homology"/>
<sequence length="254" mass="26427">MARATSRPVALITGGTTGIGLATARVLRDEGFAVVVTGQNPDTLAAAEKTLGDGVIVRRADARCPADAHTLAAEVEDRFGKLDLVFLNAAVARSAPLEAVDMAFYDEHFDVNVKGQFFTLQRVLPMLGAESSVLFSSSRIATRAFPDWSVYSATKGALLALARALAIELAPRGIRVNTISPGPIDTPALSKQGLPPEAVDGFRADMASRVPLGRIGSDDEVARTVAFLASPSAGYITGAEIVVDGGMFAGLSAA</sequence>
<comment type="similarity">
    <text evidence="1">Belongs to the short-chain dehydrogenases/reductases (SDR) family.</text>
</comment>
<dbReference type="InterPro" id="IPR036291">
    <property type="entry name" value="NAD(P)-bd_dom_sf"/>
</dbReference>
<dbReference type="InterPro" id="IPR051122">
    <property type="entry name" value="SDR_DHRS6-like"/>
</dbReference>
<dbReference type="Proteomes" id="UP000432015">
    <property type="component" value="Unassembled WGS sequence"/>
</dbReference>
<evidence type="ECO:0000313" key="4">
    <source>
        <dbReference type="Proteomes" id="UP000432015"/>
    </source>
</evidence>
<gene>
    <name evidence="3" type="ORF">GNZ18_18530</name>
</gene>
<organism evidence="3 4">
    <name type="scientific">Actinomadura litoris</name>
    <dbReference type="NCBI Taxonomy" id="2678616"/>
    <lineage>
        <taxon>Bacteria</taxon>
        <taxon>Bacillati</taxon>
        <taxon>Actinomycetota</taxon>
        <taxon>Actinomycetes</taxon>
        <taxon>Streptosporangiales</taxon>
        <taxon>Thermomonosporaceae</taxon>
        <taxon>Actinomadura</taxon>
    </lineage>
</organism>
<accession>A0A7K1L2W5</accession>
<dbReference type="PRINTS" id="PR00081">
    <property type="entry name" value="GDHRDH"/>
</dbReference>
<protein>
    <submittedName>
        <fullName evidence="3">SDR family oxidoreductase</fullName>
    </submittedName>
</protein>